<reference evidence="2 3" key="1">
    <citation type="submission" date="2017-04" db="EMBL/GenBank/DDBJ databases">
        <title>Genome Sequence of the Model Brown-Rot Fungus Postia placenta SB12.</title>
        <authorList>
            <consortium name="DOE Joint Genome Institute"/>
            <person name="Gaskell J."/>
            <person name="Kersten P."/>
            <person name="Larrondo L.F."/>
            <person name="Canessa P."/>
            <person name="Martinez D."/>
            <person name="Hibbett D."/>
            <person name="Schmoll M."/>
            <person name="Kubicek C.P."/>
            <person name="Martinez A.T."/>
            <person name="Yadav J."/>
            <person name="Master E."/>
            <person name="Magnuson J.K."/>
            <person name="James T."/>
            <person name="Yaver D."/>
            <person name="Berka R."/>
            <person name="Labutti K."/>
            <person name="Lipzen A."/>
            <person name="Aerts A."/>
            <person name="Barry K."/>
            <person name="Henrissat B."/>
            <person name="Blanchette R."/>
            <person name="Grigoriev I."/>
            <person name="Cullen D."/>
        </authorList>
    </citation>
    <scope>NUCLEOTIDE SEQUENCE [LARGE SCALE GENOMIC DNA]</scope>
    <source>
        <strain evidence="2 3">MAD-698-R-SB12</strain>
    </source>
</reference>
<name>A0A1X6N0V7_9APHY</name>
<gene>
    <name evidence="2" type="ORF">POSPLADRAFT_1142917</name>
</gene>
<dbReference type="Proteomes" id="UP000194127">
    <property type="component" value="Unassembled WGS sequence"/>
</dbReference>
<proteinExistence type="predicted"/>
<evidence type="ECO:0000256" key="1">
    <source>
        <dbReference type="SAM" id="MobiDB-lite"/>
    </source>
</evidence>
<dbReference type="AlphaFoldDB" id="A0A1X6N0V7"/>
<organism evidence="2 3">
    <name type="scientific">Postia placenta MAD-698-R-SB12</name>
    <dbReference type="NCBI Taxonomy" id="670580"/>
    <lineage>
        <taxon>Eukaryota</taxon>
        <taxon>Fungi</taxon>
        <taxon>Dikarya</taxon>
        <taxon>Basidiomycota</taxon>
        <taxon>Agaricomycotina</taxon>
        <taxon>Agaricomycetes</taxon>
        <taxon>Polyporales</taxon>
        <taxon>Adustoporiaceae</taxon>
        <taxon>Rhodonia</taxon>
    </lineage>
</organism>
<dbReference type="GeneID" id="36330440"/>
<protein>
    <submittedName>
        <fullName evidence="2">Uncharacterized protein</fullName>
    </submittedName>
</protein>
<feature type="region of interest" description="Disordered" evidence="1">
    <location>
        <begin position="113"/>
        <end position="150"/>
    </location>
</feature>
<feature type="compositionally biased region" description="Basic and acidic residues" evidence="1">
    <location>
        <begin position="15"/>
        <end position="34"/>
    </location>
</feature>
<evidence type="ECO:0000313" key="3">
    <source>
        <dbReference type="Proteomes" id="UP000194127"/>
    </source>
</evidence>
<sequence>MCSGKGETWSGDAMGMEKPKSSEAMRREMGERETGGSTRRGQDEPEPCLGRTVARKQKSGEEDGMPTDVAPKCFGGPTPGSLDQVRGSPALGEGCSTAGAHAVTGDVVREQGLEASEEPGARREGAVGTDPQLRTKHEPAVTQAKVVSKEGDRLRQREVLADEDATAVEKGVSFMGRKQETVLLGPIAQHSGAKGEFAVATQTHSIRPDELAEAHERDVADKESRAERTSPDVNARMGHAEQAAMQRA</sequence>
<feature type="compositionally biased region" description="Basic and acidic residues" evidence="1">
    <location>
        <begin position="207"/>
        <end position="230"/>
    </location>
</feature>
<dbReference type="RefSeq" id="XP_024339063.1">
    <property type="nucleotide sequence ID" value="XM_024485491.1"/>
</dbReference>
<evidence type="ECO:0000313" key="2">
    <source>
        <dbReference type="EMBL" id="OSX62269.1"/>
    </source>
</evidence>
<feature type="region of interest" description="Disordered" evidence="1">
    <location>
        <begin position="1"/>
        <end position="97"/>
    </location>
</feature>
<keyword evidence="3" id="KW-1185">Reference proteome</keyword>
<dbReference type="EMBL" id="KZ110597">
    <property type="protein sequence ID" value="OSX62269.1"/>
    <property type="molecule type" value="Genomic_DNA"/>
</dbReference>
<accession>A0A1X6N0V7</accession>
<feature type="region of interest" description="Disordered" evidence="1">
    <location>
        <begin position="207"/>
        <end position="248"/>
    </location>
</feature>
<dbReference type="OrthoDB" id="10285618at2759"/>